<organism evidence="4 5">
    <name type="scientific">Trichodelitschia bisporula</name>
    <dbReference type="NCBI Taxonomy" id="703511"/>
    <lineage>
        <taxon>Eukaryota</taxon>
        <taxon>Fungi</taxon>
        <taxon>Dikarya</taxon>
        <taxon>Ascomycota</taxon>
        <taxon>Pezizomycotina</taxon>
        <taxon>Dothideomycetes</taxon>
        <taxon>Dothideomycetes incertae sedis</taxon>
        <taxon>Phaeotrichales</taxon>
        <taxon>Phaeotrichaceae</taxon>
        <taxon>Trichodelitschia</taxon>
    </lineage>
</organism>
<proteinExistence type="inferred from homology"/>
<dbReference type="PANTHER" id="PTHR13194:SF19">
    <property type="entry name" value="NAD(P)-BINDING ROSSMANN-FOLD SUPERFAMILY PROTEIN"/>
    <property type="match status" value="1"/>
</dbReference>
<evidence type="ECO:0000256" key="2">
    <source>
        <dbReference type="SAM" id="MobiDB-lite"/>
    </source>
</evidence>
<evidence type="ECO:0000313" key="4">
    <source>
        <dbReference type="EMBL" id="KAF2401213.1"/>
    </source>
</evidence>
<sequence>MSHQDLFGGSQKWDPADWTASDDSVRGGKSQSYLDVPLSEAGARFYGVLDIGTLGGAGFASQRTRCNNRKWDLSSYDGIQLDVKHSDGKRYTLILKDRLLPKNAETGREQATISYEYDFQFSMSIEGVPSSECFIPWDAFRPTYRGKEIKDAPKLNTKEIRRFSVMMRSFFGDQEGSFSLTVGSISAVTTDTSRMAEAVKTTSSDIVS</sequence>
<keyword evidence="4" id="KW-0830">Ubiquinone</keyword>
<dbReference type="AlphaFoldDB" id="A0A6G1HYS7"/>
<dbReference type="EMBL" id="ML996693">
    <property type="protein sequence ID" value="KAF2401213.1"/>
    <property type="molecule type" value="Genomic_DNA"/>
</dbReference>
<dbReference type="GO" id="GO:0051082">
    <property type="term" value="F:unfolded protein binding"/>
    <property type="evidence" value="ECO:0007669"/>
    <property type="project" value="TreeGrafter"/>
</dbReference>
<reference evidence="4" key="1">
    <citation type="journal article" date="2020" name="Stud. Mycol.">
        <title>101 Dothideomycetes genomes: a test case for predicting lifestyles and emergence of pathogens.</title>
        <authorList>
            <person name="Haridas S."/>
            <person name="Albert R."/>
            <person name="Binder M."/>
            <person name="Bloem J."/>
            <person name="Labutti K."/>
            <person name="Salamov A."/>
            <person name="Andreopoulos B."/>
            <person name="Baker S."/>
            <person name="Barry K."/>
            <person name="Bills G."/>
            <person name="Bluhm B."/>
            <person name="Cannon C."/>
            <person name="Castanera R."/>
            <person name="Culley D."/>
            <person name="Daum C."/>
            <person name="Ezra D."/>
            <person name="Gonzalez J."/>
            <person name="Henrissat B."/>
            <person name="Kuo A."/>
            <person name="Liang C."/>
            <person name="Lipzen A."/>
            <person name="Lutzoni F."/>
            <person name="Magnuson J."/>
            <person name="Mondo S."/>
            <person name="Nolan M."/>
            <person name="Ohm R."/>
            <person name="Pangilinan J."/>
            <person name="Park H.-J."/>
            <person name="Ramirez L."/>
            <person name="Alfaro M."/>
            <person name="Sun H."/>
            <person name="Tritt A."/>
            <person name="Yoshinaga Y."/>
            <person name="Zwiers L.-H."/>
            <person name="Turgeon B."/>
            <person name="Goodwin S."/>
            <person name="Spatafora J."/>
            <person name="Crous P."/>
            <person name="Grigoriev I."/>
        </authorList>
    </citation>
    <scope>NUCLEOTIDE SEQUENCE</scope>
    <source>
        <strain evidence="4">CBS 262.69</strain>
    </source>
</reference>
<name>A0A6G1HYS7_9PEZI</name>
<protein>
    <submittedName>
        <fullName evidence="4">NADH:ubiquinone oxidoreductase complex I intermediate-associated protein 30</fullName>
    </submittedName>
</protein>
<dbReference type="Proteomes" id="UP000799640">
    <property type="component" value="Unassembled WGS sequence"/>
</dbReference>
<dbReference type="GO" id="GO:0010257">
    <property type="term" value="P:NADH dehydrogenase complex assembly"/>
    <property type="evidence" value="ECO:0007669"/>
    <property type="project" value="TreeGrafter"/>
</dbReference>
<evidence type="ECO:0000313" key="5">
    <source>
        <dbReference type="Proteomes" id="UP000799640"/>
    </source>
</evidence>
<dbReference type="PANTHER" id="PTHR13194">
    <property type="entry name" value="COMPLEX I INTERMEDIATE-ASSOCIATED PROTEIN 30"/>
    <property type="match status" value="1"/>
</dbReference>
<dbReference type="InterPro" id="IPR013857">
    <property type="entry name" value="NADH-UbQ_OxRdtase-assoc_prot30"/>
</dbReference>
<evidence type="ECO:0000259" key="3">
    <source>
        <dbReference type="Pfam" id="PF08547"/>
    </source>
</evidence>
<accession>A0A6G1HYS7</accession>
<dbReference type="SUPFAM" id="SSF49785">
    <property type="entry name" value="Galactose-binding domain-like"/>
    <property type="match status" value="1"/>
</dbReference>
<comment type="similarity">
    <text evidence="1">Belongs to the CIA30 family.</text>
</comment>
<evidence type="ECO:0000256" key="1">
    <source>
        <dbReference type="ARBA" id="ARBA00007884"/>
    </source>
</evidence>
<feature type="region of interest" description="Disordered" evidence="2">
    <location>
        <begin position="1"/>
        <end position="30"/>
    </location>
</feature>
<dbReference type="InterPro" id="IPR008979">
    <property type="entry name" value="Galactose-bd-like_sf"/>
</dbReference>
<dbReference type="OrthoDB" id="426386at2759"/>
<keyword evidence="5" id="KW-1185">Reference proteome</keyword>
<dbReference type="Pfam" id="PF08547">
    <property type="entry name" value="CIA30"/>
    <property type="match status" value="1"/>
</dbReference>
<dbReference type="InterPro" id="IPR039131">
    <property type="entry name" value="NDUFAF1"/>
</dbReference>
<feature type="domain" description="NADH:ubiquinone oxidoreductase intermediate-associated protein 30" evidence="3">
    <location>
        <begin position="13"/>
        <end position="182"/>
    </location>
</feature>
<gene>
    <name evidence="4" type="ORF">EJ06DRAFT_529345</name>
</gene>